<protein>
    <recommendedName>
        <fullName evidence="3">Cell envelope-related transcriptional attenuator domain-containing protein</fullName>
    </recommendedName>
</protein>
<keyword evidence="2" id="KW-0472">Membrane</keyword>
<sequence>MLKSSIKILLVSIAGLAALFSFLNFILLKKEIQIDNHGGAKNEARILNQGLPLLSPRSSAIKLPKKIKVAAKETPAFNVGNQMPRTNPPVSGRTNILLLGMSGPGYEAPDLTDTILVLSVDPSEGSATMISLPRDLYVEVPEIEEGRNYYAGYFTKINALYQLNKNSSDSEEFAAGLIKQKVGRITGLEINDYILMDLEGLKEIIDQIGGLNVFVEKDVFDPRFPTKNFATETFELKSGWRWLDGQTALRYIRTRHDIEGDFGRIKRQQAVLEALRKKILGMSPLWDLPKIIEIVRALRRDFKTDLDVLDIKRLWDISRKIDSSSKIKHIVIDANQENGLLEESTAVLGGKTGFILVPKTGVEDYTEIQDFIQNNL</sequence>
<dbReference type="Pfam" id="PF03816">
    <property type="entry name" value="LytR_cpsA_psr"/>
    <property type="match status" value="1"/>
</dbReference>
<reference evidence="4 5" key="1">
    <citation type="journal article" date="2015" name="Nature">
        <title>rRNA introns, odd ribosomes, and small enigmatic genomes across a large radiation of phyla.</title>
        <authorList>
            <person name="Brown C.T."/>
            <person name="Hug L.A."/>
            <person name="Thomas B.C."/>
            <person name="Sharon I."/>
            <person name="Castelle C.J."/>
            <person name="Singh A."/>
            <person name="Wilkins M.J."/>
            <person name="Williams K.H."/>
            <person name="Banfield J.F."/>
        </authorList>
    </citation>
    <scope>NUCLEOTIDE SEQUENCE [LARGE SCALE GENOMIC DNA]</scope>
</reference>
<dbReference type="AlphaFoldDB" id="A0A0G1NPG3"/>
<dbReference type="NCBIfam" id="TIGR00350">
    <property type="entry name" value="lytR_cpsA_psr"/>
    <property type="match status" value="1"/>
</dbReference>
<dbReference type="PANTHER" id="PTHR33392">
    <property type="entry name" value="POLYISOPRENYL-TEICHOIC ACID--PEPTIDOGLYCAN TEICHOIC ACID TRANSFERASE TAGU"/>
    <property type="match status" value="1"/>
</dbReference>
<feature type="transmembrane region" description="Helical" evidence="2">
    <location>
        <begin position="6"/>
        <end position="28"/>
    </location>
</feature>
<evidence type="ECO:0000313" key="5">
    <source>
        <dbReference type="Proteomes" id="UP000034569"/>
    </source>
</evidence>
<feature type="domain" description="Cell envelope-related transcriptional attenuator" evidence="3">
    <location>
        <begin position="112"/>
        <end position="279"/>
    </location>
</feature>
<dbReference type="InterPro" id="IPR004474">
    <property type="entry name" value="LytR_CpsA_psr"/>
</dbReference>
<accession>A0A0G1NPG3</accession>
<dbReference type="Gene3D" id="3.40.630.190">
    <property type="entry name" value="LCP protein"/>
    <property type="match status" value="1"/>
</dbReference>
<gene>
    <name evidence="4" type="ORF">UX33_C0010G0011</name>
</gene>
<evidence type="ECO:0000259" key="3">
    <source>
        <dbReference type="Pfam" id="PF03816"/>
    </source>
</evidence>
<dbReference type="Proteomes" id="UP000034569">
    <property type="component" value="Unassembled WGS sequence"/>
</dbReference>
<dbReference type="EMBL" id="LCLU01000010">
    <property type="protein sequence ID" value="KKU22564.1"/>
    <property type="molecule type" value="Genomic_DNA"/>
</dbReference>
<dbReference type="PANTHER" id="PTHR33392:SF6">
    <property type="entry name" value="POLYISOPRENYL-TEICHOIC ACID--PEPTIDOGLYCAN TEICHOIC ACID TRANSFERASE TAGU"/>
    <property type="match status" value="1"/>
</dbReference>
<evidence type="ECO:0000313" key="4">
    <source>
        <dbReference type="EMBL" id="KKU22564.1"/>
    </source>
</evidence>
<keyword evidence="2" id="KW-0812">Transmembrane</keyword>
<comment type="similarity">
    <text evidence="1">Belongs to the LytR/CpsA/Psr (LCP) family.</text>
</comment>
<comment type="caution">
    <text evidence="4">The sequence shown here is derived from an EMBL/GenBank/DDBJ whole genome shotgun (WGS) entry which is preliminary data.</text>
</comment>
<evidence type="ECO:0000256" key="1">
    <source>
        <dbReference type="ARBA" id="ARBA00006068"/>
    </source>
</evidence>
<proteinExistence type="inferred from homology"/>
<name>A0A0G1NPG3_9BACT</name>
<dbReference type="InterPro" id="IPR050922">
    <property type="entry name" value="LytR/CpsA/Psr_CW_biosynth"/>
</dbReference>
<organism evidence="4 5">
    <name type="scientific">Candidatus Azambacteria bacterium GW2011_GWC1_46_13</name>
    <dbReference type="NCBI Taxonomy" id="1618619"/>
    <lineage>
        <taxon>Bacteria</taxon>
        <taxon>Candidatus Azamiibacteriota</taxon>
    </lineage>
</organism>
<keyword evidence="2" id="KW-1133">Transmembrane helix</keyword>
<evidence type="ECO:0000256" key="2">
    <source>
        <dbReference type="SAM" id="Phobius"/>
    </source>
</evidence>